<name>A0ABC8UZQ4_9AQUA</name>
<dbReference type="InterPro" id="IPR011992">
    <property type="entry name" value="EF-hand-dom_pair"/>
</dbReference>
<dbReference type="PROSITE" id="PS50222">
    <property type="entry name" value="EF_HAND_2"/>
    <property type="match status" value="1"/>
</dbReference>
<feature type="compositionally biased region" description="Basic and acidic residues" evidence="2">
    <location>
        <begin position="35"/>
        <end position="50"/>
    </location>
</feature>
<feature type="compositionally biased region" description="Basic residues" evidence="2">
    <location>
        <begin position="117"/>
        <end position="127"/>
    </location>
</feature>
<gene>
    <name evidence="4" type="ORF">ILEXP_LOCUS57052</name>
</gene>
<keyword evidence="1" id="KW-0106">Calcium</keyword>
<feature type="compositionally biased region" description="Basic residues" evidence="2">
    <location>
        <begin position="70"/>
        <end position="80"/>
    </location>
</feature>
<evidence type="ECO:0000256" key="1">
    <source>
        <dbReference type="ARBA" id="ARBA00022837"/>
    </source>
</evidence>
<sequence>MAKDGLSDSETQENDSDSSSEDLETPGNGATQKVSDYEKQRMQRIEENRARMKALGLHKMANSLMGSVQKTKKKSEKGKRKVGEEDDEEYRPEREEGLSLSSEEDDNNGDDEPSGSRMKKGKKKNPTPKKSSVVQKPLSNSDFVDIDDDALMQAIALSLQDSTGVLDMVNNVPSQSSAAHIVEGMTNEGKGTSYSQEDTGKRKRKKSQNSSRVQMTEDELVVHFFQFDEMGKGSITLRDLQRVAAAHDFTWTNKEIADMIYCFDSDGDGKLSLDDFRTIVDRCNMVQKTETTIVTSKA</sequence>
<dbReference type="SUPFAM" id="SSF47473">
    <property type="entry name" value="EF-hand"/>
    <property type="match status" value="1"/>
</dbReference>
<protein>
    <recommendedName>
        <fullName evidence="3">EF-hand domain-containing protein</fullName>
    </recommendedName>
</protein>
<evidence type="ECO:0000313" key="4">
    <source>
        <dbReference type="EMBL" id="CAK9186558.1"/>
    </source>
</evidence>
<feature type="compositionally biased region" description="Acidic residues" evidence="2">
    <location>
        <begin position="10"/>
        <end position="24"/>
    </location>
</feature>
<feature type="domain" description="EF-hand" evidence="3">
    <location>
        <begin position="251"/>
        <end position="286"/>
    </location>
</feature>
<feature type="region of interest" description="Disordered" evidence="2">
    <location>
        <begin position="1"/>
        <end position="136"/>
    </location>
</feature>
<keyword evidence="5" id="KW-1185">Reference proteome</keyword>
<dbReference type="EMBL" id="CAUOFW020009613">
    <property type="protein sequence ID" value="CAK9186558.1"/>
    <property type="molecule type" value="Genomic_DNA"/>
</dbReference>
<comment type="caution">
    <text evidence="4">The sequence shown here is derived from an EMBL/GenBank/DDBJ whole genome shotgun (WGS) entry which is preliminary data.</text>
</comment>
<organism evidence="4 5">
    <name type="scientific">Ilex paraguariensis</name>
    <name type="common">yerba mate</name>
    <dbReference type="NCBI Taxonomy" id="185542"/>
    <lineage>
        <taxon>Eukaryota</taxon>
        <taxon>Viridiplantae</taxon>
        <taxon>Streptophyta</taxon>
        <taxon>Embryophyta</taxon>
        <taxon>Tracheophyta</taxon>
        <taxon>Spermatophyta</taxon>
        <taxon>Magnoliopsida</taxon>
        <taxon>eudicotyledons</taxon>
        <taxon>Gunneridae</taxon>
        <taxon>Pentapetalae</taxon>
        <taxon>asterids</taxon>
        <taxon>campanulids</taxon>
        <taxon>Aquifoliales</taxon>
        <taxon>Aquifoliaceae</taxon>
        <taxon>Ilex</taxon>
    </lineage>
</organism>
<evidence type="ECO:0000256" key="2">
    <source>
        <dbReference type="SAM" id="MobiDB-lite"/>
    </source>
</evidence>
<dbReference type="InterPro" id="IPR002048">
    <property type="entry name" value="EF_hand_dom"/>
</dbReference>
<feature type="compositionally biased region" description="Acidic residues" evidence="2">
    <location>
        <begin position="102"/>
        <end position="113"/>
    </location>
</feature>
<dbReference type="Pfam" id="PF13833">
    <property type="entry name" value="EF-hand_8"/>
    <property type="match status" value="1"/>
</dbReference>
<proteinExistence type="predicted"/>
<dbReference type="Gene3D" id="1.10.238.10">
    <property type="entry name" value="EF-hand"/>
    <property type="match status" value="1"/>
</dbReference>
<evidence type="ECO:0000313" key="5">
    <source>
        <dbReference type="Proteomes" id="UP001642360"/>
    </source>
</evidence>
<dbReference type="InterPro" id="IPR018247">
    <property type="entry name" value="EF_Hand_1_Ca_BS"/>
</dbReference>
<accession>A0ABC8UZQ4</accession>
<evidence type="ECO:0000259" key="3">
    <source>
        <dbReference type="PROSITE" id="PS50222"/>
    </source>
</evidence>
<reference evidence="4 5" key="1">
    <citation type="submission" date="2024-02" db="EMBL/GenBank/DDBJ databases">
        <authorList>
            <person name="Vignale AGUSTIN F."/>
            <person name="Sosa J E."/>
            <person name="Modenutti C."/>
        </authorList>
    </citation>
    <scope>NUCLEOTIDE SEQUENCE [LARGE SCALE GENOMIC DNA]</scope>
</reference>
<dbReference type="AlphaFoldDB" id="A0ABC8UZQ4"/>
<feature type="region of interest" description="Disordered" evidence="2">
    <location>
        <begin position="186"/>
        <end position="214"/>
    </location>
</feature>
<dbReference type="Proteomes" id="UP001642360">
    <property type="component" value="Unassembled WGS sequence"/>
</dbReference>
<dbReference type="PROSITE" id="PS00018">
    <property type="entry name" value="EF_HAND_1"/>
    <property type="match status" value="1"/>
</dbReference>
<dbReference type="CDD" id="cd00051">
    <property type="entry name" value="EFh"/>
    <property type="match status" value="1"/>
</dbReference>